<organism evidence="4 5">
    <name type="scientific">Uncinocarpus reesii (strain UAMH 1704)</name>
    <dbReference type="NCBI Taxonomy" id="336963"/>
    <lineage>
        <taxon>Eukaryota</taxon>
        <taxon>Fungi</taxon>
        <taxon>Dikarya</taxon>
        <taxon>Ascomycota</taxon>
        <taxon>Pezizomycotina</taxon>
        <taxon>Eurotiomycetes</taxon>
        <taxon>Eurotiomycetidae</taxon>
        <taxon>Onygenales</taxon>
        <taxon>Onygenaceae</taxon>
        <taxon>Uncinocarpus</taxon>
    </lineage>
</organism>
<dbReference type="InterPro" id="IPR011032">
    <property type="entry name" value="GroES-like_sf"/>
</dbReference>
<dbReference type="eggNOG" id="KOG1198">
    <property type="taxonomic scope" value="Eukaryota"/>
</dbReference>
<dbReference type="STRING" id="336963.C4JIJ5"/>
<protein>
    <recommendedName>
        <fullName evidence="3">Enoyl reductase (ER) domain-containing protein</fullName>
    </recommendedName>
</protein>
<keyword evidence="5" id="KW-1185">Reference proteome</keyword>
<dbReference type="RefSeq" id="XP_002542016.1">
    <property type="nucleotide sequence ID" value="XM_002541970.1"/>
</dbReference>
<sequence>MDGITAEKVGEPFRVASDLPVFKPGPDQILVKSIYTAINPVDHMMRTMGVLVRDWPLVPGVDAAGVVVEVGSNIAGKFKIGDHVCGCTRLGTPGHGTCQQYFLMDANVTIPKPKNLSLLEAATVGVGLETAALALFDCLDVKVPTLQEVLDEKEQKLEEDEWAVVLGGSTSVGKFAIQLFRICGYKVLASCSAGSAELVKKLGAEVAFNYKEAISEQVKTVLGFTKGKIHRVFDAAATGDAFAKALFKELPQGPKLFSSTNTWSGISDFEGGKTRIVEAGALGNPDGERINKLIEGWIPVLVALFEKGKLQPSPYDLIGEGGFESVLQALDYQSKGAGGPNKVVVKVQNE</sequence>
<feature type="domain" description="Enoyl reductase (ER)" evidence="3">
    <location>
        <begin position="16"/>
        <end position="345"/>
    </location>
</feature>
<keyword evidence="2" id="KW-0560">Oxidoreductase</keyword>
<evidence type="ECO:0000313" key="4">
    <source>
        <dbReference type="EMBL" id="EEP76683.1"/>
    </source>
</evidence>
<dbReference type="InterPro" id="IPR013149">
    <property type="entry name" value="ADH-like_C"/>
</dbReference>
<name>C4JIJ5_UNCRE</name>
<dbReference type="InParanoid" id="C4JIJ5"/>
<dbReference type="OMA" id="YNSGQEY"/>
<dbReference type="InterPro" id="IPR013154">
    <property type="entry name" value="ADH-like_N"/>
</dbReference>
<gene>
    <name evidence="4" type="ORF">UREG_01532</name>
</gene>
<evidence type="ECO:0000256" key="1">
    <source>
        <dbReference type="ARBA" id="ARBA00008072"/>
    </source>
</evidence>
<dbReference type="SUPFAM" id="SSF51735">
    <property type="entry name" value="NAD(P)-binding Rossmann-fold domains"/>
    <property type="match status" value="1"/>
</dbReference>
<dbReference type="Gene3D" id="3.90.180.10">
    <property type="entry name" value="Medium-chain alcohol dehydrogenases, catalytic domain"/>
    <property type="match status" value="1"/>
</dbReference>
<dbReference type="HOGENOM" id="CLU_026673_16_5_1"/>
<dbReference type="OrthoDB" id="9992527at2759"/>
<dbReference type="KEGG" id="ure:UREG_01532"/>
<dbReference type="SMART" id="SM00829">
    <property type="entry name" value="PKS_ER"/>
    <property type="match status" value="1"/>
</dbReference>
<evidence type="ECO:0000256" key="2">
    <source>
        <dbReference type="ARBA" id="ARBA00023002"/>
    </source>
</evidence>
<accession>C4JIJ5</accession>
<dbReference type="Gene3D" id="3.40.50.720">
    <property type="entry name" value="NAD(P)-binding Rossmann-like Domain"/>
    <property type="match status" value="1"/>
</dbReference>
<dbReference type="GeneID" id="8440948"/>
<evidence type="ECO:0000313" key="5">
    <source>
        <dbReference type="Proteomes" id="UP000002058"/>
    </source>
</evidence>
<dbReference type="CDD" id="cd08249">
    <property type="entry name" value="enoyl_reductase_like"/>
    <property type="match status" value="1"/>
</dbReference>
<dbReference type="Proteomes" id="UP000002058">
    <property type="component" value="Unassembled WGS sequence"/>
</dbReference>
<dbReference type="InterPro" id="IPR047122">
    <property type="entry name" value="Trans-enoyl_RdTase-like"/>
</dbReference>
<dbReference type="InterPro" id="IPR036291">
    <property type="entry name" value="NAD(P)-bd_dom_sf"/>
</dbReference>
<dbReference type="Pfam" id="PF00107">
    <property type="entry name" value="ADH_zinc_N"/>
    <property type="match status" value="1"/>
</dbReference>
<dbReference type="PANTHER" id="PTHR45348">
    <property type="entry name" value="HYPOTHETICAL OXIDOREDUCTASE (EUROFUNG)"/>
    <property type="match status" value="1"/>
</dbReference>
<dbReference type="EMBL" id="CH476615">
    <property type="protein sequence ID" value="EEP76683.1"/>
    <property type="molecule type" value="Genomic_DNA"/>
</dbReference>
<proteinExistence type="inferred from homology"/>
<evidence type="ECO:0000259" key="3">
    <source>
        <dbReference type="SMART" id="SM00829"/>
    </source>
</evidence>
<dbReference type="AlphaFoldDB" id="C4JIJ5"/>
<dbReference type="InterPro" id="IPR020843">
    <property type="entry name" value="ER"/>
</dbReference>
<dbReference type="SUPFAM" id="SSF50129">
    <property type="entry name" value="GroES-like"/>
    <property type="match status" value="1"/>
</dbReference>
<dbReference type="GO" id="GO:0016651">
    <property type="term" value="F:oxidoreductase activity, acting on NAD(P)H"/>
    <property type="evidence" value="ECO:0007669"/>
    <property type="project" value="InterPro"/>
</dbReference>
<comment type="similarity">
    <text evidence="1">Belongs to the zinc-containing alcohol dehydrogenase family.</text>
</comment>
<reference evidence="5" key="1">
    <citation type="journal article" date="2009" name="Genome Res.">
        <title>Comparative genomic analyses of the human fungal pathogens Coccidioides and their relatives.</title>
        <authorList>
            <person name="Sharpton T.J."/>
            <person name="Stajich J.E."/>
            <person name="Rounsley S.D."/>
            <person name="Gardner M.J."/>
            <person name="Wortman J.R."/>
            <person name="Jordar V.S."/>
            <person name="Maiti R."/>
            <person name="Kodira C.D."/>
            <person name="Neafsey D.E."/>
            <person name="Zeng Q."/>
            <person name="Hung C.-Y."/>
            <person name="McMahan C."/>
            <person name="Muszewska A."/>
            <person name="Grynberg M."/>
            <person name="Mandel M.A."/>
            <person name="Kellner E.M."/>
            <person name="Barker B.M."/>
            <person name="Galgiani J.N."/>
            <person name="Orbach M.J."/>
            <person name="Kirkland T.N."/>
            <person name="Cole G.T."/>
            <person name="Henn M.R."/>
            <person name="Birren B.W."/>
            <person name="Taylor J.W."/>
        </authorList>
    </citation>
    <scope>NUCLEOTIDE SEQUENCE [LARGE SCALE GENOMIC DNA]</scope>
    <source>
        <strain evidence="5">UAMH 1704</strain>
    </source>
</reference>
<dbReference type="PANTHER" id="PTHR45348:SF2">
    <property type="entry name" value="ZINC-TYPE ALCOHOL DEHYDROGENASE-LIKE PROTEIN C2E1P3.01"/>
    <property type="match status" value="1"/>
</dbReference>
<dbReference type="VEuPathDB" id="FungiDB:UREG_01532"/>
<dbReference type="Pfam" id="PF08240">
    <property type="entry name" value="ADH_N"/>
    <property type="match status" value="1"/>
</dbReference>